<dbReference type="InterPro" id="IPR050121">
    <property type="entry name" value="Cytochrome_P450_monoxygenase"/>
</dbReference>
<keyword evidence="7" id="KW-0472">Membrane</keyword>
<keyword evidence="4 6" id="KW-0479">Metal-binding</keyword>
<keyword evidence="5 6" id="KW-0408">Iron</keyword>
<evidence type="ECO:0000313" key="8">
    <source>
        <dbReference type="EMBL" id="KAK4184558.1"/>
    </source>
</evidence>
<comment type="similarity">
    <text evidence="2">Belongs to the cytochrome P450 family.</text>
</comment>
<dbReference type="PANTHER" id="PTHR24305:SF232">
    <property type="entry name" value="P450, PUTATIVE (EUROFUNG)-RELATED"/>
    <property type="match status" value="1"/>
</dbReference>
<feature type="transmembrane region" description="Helical" evidence="7">
    <location>
        <begin position="205"/>
        <end position="225"/>
    </location>
</feature>
<feature type="binding site" description="axial binding residue" evidence="6">
    <location>
        <position position="445"/>
    </location>
    <ligand>
        <name>heme</name>
        <dbReference type="ChEBI" id="CHEBI:30413"/>
    </ligand>
    <ligandPart>
        <name>Fe</name>
        <dbReference type="ChEBI" id="CHEBI:18248"/>
    </ligandPart>
</feature>
<evidence type="ECO:0000313" key="9">
    <source>
        <dbReference type="Proteomes" id="UP001302126"/>
    </source>
</evidence>
<dbReference type="InterPro" id="IPR036396">
    <property type="entry name" value="Cyt_P450_sf"/>
</dbReference>
<reference evidence="8" key="2">
    <citation type="submission" date="2023-05" db="EMBL/GenBank/DDBJ databases">
        <authorList>
            <consortium name="Lawrence Berkeley National Laboratory"/>
            <person name="Steindorff A."/>
            <person name="Hensen N."/>
            <person name="Bonometti L."/>
            <person name="Westerberg I."/>
            <person name="Brannstrom I.O."/>
            <person name="Guillou S."/>
            <person name="Cros-Aarteil S."/>
            <person name="Calhoun S."/>
            <person name="Haridas S."/>
            <person name="Kuo A."/>
            <person name="Mondo S."/>
            <person name="Pangilinan J."/>
            <person name="Riley R."/>
            <person name="Labutti K."/>
            <person name="Andreopoulos B."/>
            <person name="Lipzen A."/>
            <person name="Chen C."/>
            <person name="Yanf M."/>
            <person name="Daum C."/>
            <person name="Ng V."/>
            <person name="Clum A."/>
            <person name="Ohm R."/>
            <person name="Martin F."/>
            <person name="Silar P."/>
            <person name="Natvig D."/>
            <person name="Lalanne C."/>
            <person name="Gautier V."/>
            <person name="Ament-Velasquez S.L."/>
            <person name="Kruys A."/>
            <person name="Hutchinson M.I."/>
            <person name="Powell A.J."/>
            <person name="Barry K."/>
            <person name="Miller A.N."/>
            <person name="Grigoriev I.V."/>
            <person name="Debuchy R."/>
            <person name="Gladieux P."/>
            <person name="Thoren M.H."/>
            <person name="Johannesson H."/>
        </authorList>
    </citation>
    <scope>NUCLEOTIDE SEQUENCE</scope>
    <source>
        <strain evidence="8">PSN309</strain>
    </source>
</reference>
<dbReference type="PRINTS" id="PR00385">
    <property type="entry name" value="P450"/>
</dbReference>
<name>A0AAN6WMW4_9PEZI</name>
<keyword evidence="3 6" id="KW-0349">Heme</keyword>
<dbReference type="GO" id="GO:0016705">
    <property type="term" value="F:oxidoreductase activity, acting on paired donors, with incorporation or reduction of molecular oxygen"/>
    <property type="evidence" value="ECO:0007669"/>
    <property type="project" value="InterPro"/>
</dbReference>
<evidence type="ECO:0000256" key="4">
    <source>
        <dbReference type="ARBA" id="ARBA00022723"/>
    </source>
</evidence>
<evidence type="ECO:0000256" key="2">
    <source>
        <dbReference type="ARBA" id="ARBA00010617"/>
    </source>
</evidence>
<comment type="caution">
    <text evidence="8">The sequence shown here is derived from an EMBL/GenBank/DDBJ whole genome shotgun (WGS) entry which is preliminary data.</text>
</comment>
<gene>
    <name evidence="8" type="ORF">QBC35DRAFT_505657</name>
</gene>
<keyword evidence="7" id="KW-0812">Transmembrane</keyword>
<dbReference type="PANTHER" id="PTHR24305">
    <property type="entry name" value="CYTOCHROME P450"/>
    <property type="match status" value="1"/>
</dbReference>
<evidence type="ECO:0000256" key="7">
    <source>
        <dbReference type="SAM" id="Phobius"/>
    </source>
</evidence>
<dbReference type="GO" id="GO:0020037">
    <property type="term" value="F:heme binding"/>
    <property type="evidence" value="ECO:0007669"/>
    <property type="project" value="InterPro"/>
</dbReference>
<dbReference type="AlphaFoldDB" id="A0AAN6WMW4"/>
<comment type="cofactor">
    <cofactor evidence="1 6">
        <name>heme</name>
        <dbReference type="ChEBI" id="CHEBI:30413"/>
    </cofactor>
</comment>
<evidence type="ECO:0000256" key="1">
    <source>
        <dbReference type="ARBA" id="ARBA00001971"/>
    </source>
</evidence>
<evidence type="ECO:0000256" key="5">
    <source>
        <dbReference type="ARBA" id="ARBA00023004"/>
    </source>
</evidence>
<dbReference type="EMBL" id="MU864483">
    <property type="protein sequence ID" value="KAK4184558.1"/>
    <property type="molecule type" value="Genomic_DNA"/>
</dbReference>
<dbReference type="GO" id="GO:0004497">
    <property type="term" value="F:monooxygenase activity"/>
    <property type="evidence" value="ECO:0007669"/>
    <property type="project" value="InterPro"/>
</dbReference>
<dbReference type="InterPro" id="IPR002401">
    <property type="entry name" value="Cyt_P450_E_grp-I"/>
</dbReference>
<organism evidence="8 9">
    <name type="scientific">Podospora australis</name>
    <dbReference type="NCBI Taxonomy" id="1536484"/>
    <lineage>
        <taxon>Eukaryota</taxon>
        <taxon>Fungi</taxon>
        <taxon>Dikarya</taxon>
        <taxon>Ascomycota</taxon>
        <taxon>Pezizomycotina</taxon>
        <taxon>Sordariomycetes</taxon>
        <taxon>Sordariomycetidae</taxon>
        <taxon>Sordariales</taxon>
        <taxon>Podosporaceae</taxon>
        <taxon>Podospora</taxon>
    </lineage>
</organism>
<dbReference type="InterPro" id="IPR001128">
    <property type="entry name" value="Cyt_P450"/>
</dbReference>
<dbReference type="SUPFAM" id="SSF48264">
    <property type="entry name" value="Cytochrome P450"/>
    <property type="match status" value="1"/>
</dbReference>
<reference evidence="8" key="1">
    <citation type="journal article" date="2023" name="Mol. Phylogenet. Evol.">
        <title>Genome-scale phylogeny and comparative genomics of the fungal order Sordariales.</title>
        <authorList>
            <person name="Hensen N."/>
            <person name="Bonometti L."/>
            <person name="Westerberg I."/>
            <person name="Brannstrom I.O."/>
            <person name="Guillou S."/>
            <person name="Cros-Aarteil S."/>
            <person name="Calhoun S."/>
            <person name="Haridas S."/>
            <person name="Kuo A."/>
            <person name="Mondo S."/>
            <person name="Pangilinan J."/>
            <person name="Riley R."/>
            <person name="LaButti K."/>
            <person name="Andreopoulos B."/>
            <person name="Lipzen A."/>
            <person name="Chen C."/>
            <person name="Yan M."/>
            <person name="Daum C."/>
            <person name="Ng V."/>
            <person name="Clum A."/>
            <person name="Steindorff A."/>
            <person name="Ohm R.A."/>
            <person name="Martin F."/>
            <person name="Silar P."/>
            <person name="Natvig D.O."/>
            <person name="Lalanne C."/>
            <person name="Gautier V."/>
            <person name="Ament-Velasquez S.L."/>
            <person name="Kruys A."/>
            <person name="Hutchinson M.I."/>
            <person name="Powell A.J."/>
            <person name="Barry K."/>
            <person name="Miller A.N."/>
            <person name="Grigoriev I.V."/>
            <person name="Debuchy R."/>
            <person name="Gladieux P."/>
            <person name="Hiltunen Thoren M."/>
            <person name="Johannesson H."/>
        </authorList>
    </citation>
    <scope>NUCLEOTIDE SEQUENCE</scope>
    <source>
        <strain evidence="8">PSN309</strain>
    </source>
</reference>
<dbReference type="GO" id="GO:0005506">
    <property type="term" value="F:iron ion binding"/>
    <property type="evidence" value="ECO:0007669"/>
    <property type="project" value="InterPro"/>
</dbReference>
<dbReference type="CDD" id="cd11060">
    <property type="entry name" value="CYP57A1-like"/>
    <property type="match status" value="1"/>
</dbReference>
<keyword evidence="7" id="KW-1133">Transmembrane helix</keyword>
<dbReference type="Proteomes" id="UP001302126">
    <property type="component" value="Unassembled WGS sequence"/>
</dbReference>
<evidence type="ECO:0000256" key="6">
    <source>
        <dbReference type="PIRSR" id="PIRSR602401-1"/>
    </source>
</evidence>
<dbReference type="PRINTS" id="PR00463">
    <property type="entry name" value="EP450I"/>
</dbReference>
<feature type="transmembrane region" description="Helical" evidence="7">
    <location>
        <begin position="6"/>
        <end position="28"/>
    </location>
</feature>
<evidence type="ECO:0000256" key="3">
    <source>
        <dbReference type="ARBA" id="ARBA00022617"/>
    </source>
</evidence>
<dbReference type="Gene3D" id="1.10.630.10">
    <property type="entry name" value="Cytochrome P450"/>
    <property type="match status" value="1"/>
</dbReference>
<accession>A0AAN6WMW4</accession>
<dbReference type="Pfam" id="PF00067">
    <property type="entry name" value="p450"/>
    <property type="match status" value="1"/>
</dbReference>
<keyword evidence="9" id="KW-1185">Reference proteome</keyword>
<proteinExistence type="inferred from homology"/>
<protein>
    <submittedName>
        <fullName evidence="8">Cytochrome P450 E-class, group I</fullName>
    </submittedName>
</protein>
<sequence>MASIITLPFSYSVAIQATAFALIAICIYRRYLYPLKAIPGPPLASVSRLWHLRHILKGDQNLQLIALHDKHGHFIRLAHNEVSVSHPDAIKKILLQPLHKASWYKLTAIPDYRFQTPMSTTDPHRKKERSRPFAAGYGLSNVLRAEPQIDSVFSLFLSRLDEFSSTKTPVHLDDYFSFAAFDVVGEILFSSTFGFLEQNKDVGNAIANSLSLNAYAAVMGFFYWVHFALLGNPFVTWLNILPYGHLFTTTINALTKRFEEKRSDSRFDSAEHWFQAMEKSKGKVKWRDVQAAATGAVGAASDTISCAMQSFVYHMIRQPAQVSWQRVREEIEEAQREEGRCKNKVVSFADAQKLVYLQACLKEALRIFAPVPMTLPRVAGKGGVTIGDKHFPEGTILSVNPWVMHLSKEIWGEDAREFRPERWLWEKAATLERWFMPWGQGYNSCPGQHIARMEMSKLAATLVRDYDIRQVDPRKDWEWRAYFTVVPHSWPCYIKARDTDSR</sequence>